<accession>A0A9W6FPZ0</accession>
<dbReference type="GO" id="GO:0006355">
    <property type="term" value="P:regulation of DNA-templated transcription"/>
    <property type="evidence" value="ECO:0007669"/>
    <property type="project" value="InterPro"/>
</dbReference>
<evidence type="ECO:0000256" key="1">
    <source>
        <dbReference type="ARBA" id="ARBA00022737"/>
    </source>
</evidence>
<dbReference type="SUPFAM" id="SSF63520">
    <property type="entry name" value="PTS-regulatory domain, PRD"/>
    <property type="match status" value="1"/>
</dbReference>
<dbReference type="SUPFAM" id="SSF55804">
    <property type="entry name" value="Phoshotransferase/anion transport protein"/>
    <property type="match status" value="1"/>
</dbReference>
<dbReference type="InterPro" id="IPR050661">
    <property type="entry name" value="BglG_antiterminators"/>
</dbReference>
<dbReference type="PROSITE" id="PS51094">
    <property type="entry name" value="PTS_EIIA_TYPE_2"/>
    <property type="match status" value="1"/>
</dbReference>
<dbReference type="Pfam" id="PF08279">
    <property type="entry name" value="HTH_11"/>
    <property type="match status" value="1"/>
</dbReference>
<sequence length="632" mass="69484">MVERQERMLALLERGGTLTAGELADRLGVTPRTVRNYVAATNGAADAPVIVSGPSGYRVDAAALARYRELERDPADSPRARRGRVLRRLVDAHDPVGVHDLAAGLFVSESTIEADLAHARARLQGSGLRLERHGDAVRVTGTETARRRMLGTLFREESSRGMLEVEHLQEAFATDRLADFKTALLERLTESGYLVNDYGLSNVLLHVAVAVDRITRDHVLAEPDVPETAETAPLAAILRELVPAHFGIDLGEADVRYLASLIATRAATPVAGPAADLERYVDRERLESVRRIVLEATRRYLVDLDDEEFLGRLAMHVQHLVARAGEQSYARNPVAGSLKSSYPMIYELAVFIAGELQREEGIDVNEDEIAYIAMHVGARLEDATAGGDRVDVSVVVPAYQDLHLSALRRIRGVLADDARIVDVITRSDVDWAALSGEIVVTTMPGPRPDDRTIVVTPFVRDDDLDLVRTGIGQARRARRRGRIATELLEYFDPALFRRSAPDVGPEGIIRELGREMVAQGLIDDAYVEGALERERLSSTAFTEHLAVPHAMAMTARRTAISIVVSPSPLRWGDEAVQVVALIAFSEEGRAAFQRVFDQFVEVFSEPDHVRELVAASTDFPSFIDALSHVMES</sequence>
<dbReference type="EMBL" id="BSDP01000001">
    <property type="protein sequence ID" value="GLI27975.1"/>
    <property type="molecule type" value="Genomic_DNA"/>
</dbReference>
<dbReference type="InterPro" id="IPR011608">
    <property type="entry name" value="PRD"/>
</dbReference>
<evidence type="ECO:0000259" key="3">
    <source>
        <dbReference type="PROSITE" id="PS51372"/>
    </source>
</evidence>
<dbReference type="Gene3D" id="1.10.1790.10">
    <property type="entry name" value="PRD domain"/>
    <property type="match status" value="1"/>
</dbReference>
<feature type="domain" description="PRD" evidence="3">
    <location>
        <begin position="280"/>
        <end position="386"/>
    </location>
</feature>
<dbReference type="Gene3D" id="1.10.10.10">
    <property type="entry name" value="Winged helix-like DNA-binding domain superfamily/Winged helix DNA-binding domain"/>
    <property type="match status" value="1"/>
</dbReference>
<dbReference type="InterPro" id="IPR036634">
    <property type="entry name" value="PRD_sf"/>
</dbReference>
<dbReference type="Pfam" id="PF00874">
    <property type="entry name" value="PRD"/>
    <property type="match status" value="1"/>
</dbReference>
<evidence type="ECO:0000259" key="2">
    <source>
        <dbReference type="PROSITE" id="PS51094"/>
    </source>
</evidence>
<dbReference type="InterPro" id="IPR036388">
    <property type="entry name" value="WH-like_DNA-bd_sf"/>
</dbReference>
<dbReference type="Gene3D" id="3.40.930.10">
    <property type="entry name" value="Mannitol-specific EII, Chain A"/>
    <property type="match status" value="1"/>
</dbReference>
<name>A0A9W6FPZ0_9MICO</name>
<feature type="domain" description="PTS EIIA type-2" evidence="2">
    <location>
        <begin position="489"/>
        <end position="629"/>
    </location>
</feature>
<keyword evidence="5" id="KW-1185">Reference proteome</keyword>
<dbReference type="PANTHER" id="PTHR30185:SF12">
    <property type="entry name" value="TRANSCRIPTIONAL REGULATOR MANR"/>
    <property type="match status" value="1"/>
</dbReference>
<evidence type="ECO:0000313" key="5">
    <source>
        <dbReference type="Proteomes" id="UP001144396"/>
    </source>
</evidence>
<dbReference type="Proteomes" id="UP001144396">
    <property type="component" value="Unassembled WGS sequence"/>
</dbReference>
<evidence type="ECO:0000313" key="4">
    <source>
        <dbReference type="EMBL" id="GLI27975.1"/>
    </source>
</evidence>
<dbReference type="Pfam" id="PF00359">
    <property type="entry name" value="PTS_EIIA_2"/>
    <property type="match status" value="1"/>
</dbReference>
<comment type="caution">
    <text evidence="4">The sequence shown here is derived from an EMBL/GenBank/DDBJ whole genome shotgun (WGS) entry which is preliminary data.</text>
</comment>
<dbReference type="AlphaFoldDB" id="A0A9W6FPZ0"/>
<dbReference type="PROSITE" id="PS51372">
    <property type="entry name" value="PRD_2"/>
    <property type="match status" value="1"/>
</dbReference>
<organism evidence="4 5">
    <name type="scientific">Agromyces rhizosphaerae</name>
    <dbReference type="NCBI Taxonomy" id="88374"/>
    <lineage>
        <taxon>Bacteria</taxon>
        <taxon>Bacillati</taxon>
        <taxon>Actinomycetota</taxon>
        <taxon>Actinomycetes</taxon>
        <taxon>Micrococcales</taxon>
        <taxon>Microbacteriaceae</taxon>
        <taxon>Agromyces</taxon>
    </lineage>
</organism>
<protein>
    <submittedName>
        <fullName evidence="4">Transcriptional antiterminator</fullName>
    </submittedName>
</protein>
<proteinExistence type="predicted"/>
<dbReference type="InterPro" id="IPR013196">
    <property type="entry name" value="HTH_11"/>
</dbReference>
<dbReference type="RefSeq" id="WP_281884940.1">
    <property type="nucleotide sequence ID" value="NZ_BSDP01000001.1"/>
</dbReference>
<keyword evidence="1" id="KW-0677">Repeat</keyword>
<gene>
    <name evidence="4" type="ORF">ARHIZOSPH14_22170</name>
</gene>
<dbReference type="InterPro" id="IPR002178">
    <property type="entry name" value="PTS_EIIA_type-2_dom"/>
</dbReference>
<dbReference type="PANTHER" id="PTHR30185">
    <property type="entry name" value="CRYPTIC BETA-GLUCOSIDE BGL OPERON ANTITERMINATOR"/>
    <property type="match status" value="1"/>
</dbReference>
<dbReference type="InterPro" id="IPR016152">
    <property type="entry name" value="PTrfase/Anion_transptr"/>
</dbReference>
<reference evidence="4" key="1">
    <citation type="submission" date="2022-12" db="EMBL/GenBank/DDBJ databases">
        <title>Reference genome sequencing for broad-spectrum identification of bacterial and archaeal isolates by mass spectrometry.</title>
        <authorList>
            <person name="Sekiguchi Y."/>
            <person name="Tourlousse D.M."/>
        </authorList>
    </citation>
    <scope>NUCLEOTIDE SEQUENCE</scope>
    <source>
        <strain evidence="4">14</strain>
    </source>
</reference>